<protein>
    <submittedName>
        <fullName evidence="1">Uncharacterized protein</fullName>
    </submittedName>
</protein>
<proteinExistence type="predicted"/>
<dbReference type="STRING" id="1543721.AAY24_12570"/>
<reference evidence="1 2" key="1">
    <citation type="submission" date="2019-07" db="EMBL/GenBank/DDBJ databases">
        <title>The pathways for chlorine oxyanion respiration interact through the shared metabolite chlorate.</title>
        <authorList>
            <person name="Barnum T.P."/>
            <person name="Cheng Y."/>
            <person name="Hill K.A."/>
            <person name="Lucas L.N."/>
            <person name="Carlson H.K."/>
            <person name="Coates J.D."/>
        </authorList>
    </citation>
    <scope>NUCLEOTIDE SEQUENCE [LARGE SCALE GENOMIC DNA]</scope>
    <source>
        <strain evidence="1">BK-3</strain>
    </source>
</reference>
<dbReference type="AlphaFoldDB" id="A0A558DFL5"/>
<sequence length="158" mass="18029">MTRNKPQGLEFRELEGDRIWPSAGYSRQVERLKQSIGKPIFLVELKPEAINMGIRFSDTPYELVDVIDFPRPDPAQGIAPHLILLDDGRGINLGRIARITIGTPYSPPEENILYQESFLMESLLLRERRLSHASIAERSKILLGRLLGKPIDKRLTRD</sequence>
<gene>
    <name evidence="1" type="ORF">FHK82_02235</name>
</gene>
<evidence type="ECO:0000313" key="1">
    <source>
        <dbReference type="EMBL" id="TVT59820.1"/>
    </source>
</evidence>
<name>A0A558DFL5_9GAMM</name>
<evidence type="ECO:0000313" key="2">
    <source>
        <dbReference type="Proteomes" id="UP000317355"/>
    </source>
</evidence>
<comment type="caution">
    <text evidence="1">The sequence shown here is derived from an EMBL/GenBank/DDBJ whole genome shotgun (WGS) entry which is preliminary data.</text>
</comment>
<accession>A0A558DFL5</accession>
<dbReference type="Proteomes" id="UP000317355">
    <property type="component" value="Unassembled WGS sequence"/>
</dbReference>
<organism evidence="1 2">
    <name type="scientific">Sedimenticola thiotaurini</name>
    <dbReference type="NCBI Taxonomy" id="1543721"/>
    <lineage>
        <taxon>Bacteria</taxon>
        <taxon>Pseudomonadati</taxon>
        <taxon>Pseudomonadota</taxon>
        <taxon>Gammaproteobacteria</taxon>
        <taxon>Chromatiales</taxon>
        <taxon>Sedimenticolaceae</taxon>
        <taxon>Sedimenticola</taxon>
    </lineage>
</organism>
<dbReference type="EMBL" id="VMRY01000003">
    <property type="protein sequence ID" value="TVT59820.1"/>
    <property type="molecule type" value="Genomic_DNA"/>
</dbReference>